<evidence type="ECO:0000313" key="3">
    <source>
        <dbReference type="Proteomes" id="UP001262032"/>
    </source>
</evidence>
<dbReference type="GeneID" id="97422518"/>
<comment type="caution">
    <text evidence="2">The sequence shown here is derived from an EMBL/GenBank/DDBJ whole genome shotgun (WGS) entry which is preliminary data.</text>
</comment>
<dbReference type="Proteomes" id="UP001262032">
    <property type="component" value="Unassembled WGS sequence"/>
</dbReference>
<feature type="region of interest" description="Disordered" evidence="1">
    <location>
        <begin position="1"/>
        <end position="29"/>
    </location>
</feature>
<evidence type="ECO:0000256" key="1">
    <source>
        <dbReference type="SAM" id="MobiDB-lite"/>
    </source>
</evidence>
<feature type="compositionally biased region" description="Pro residues" evidence="1">
    <location>
        <begin position="76"/>
        <end position="89"/>
    </location>
</feature>
<reference evidence="2" key="1">
    <citation type="submission" date="2023-07" db="EMBL/GenBank/DDBJ databases">
        <title>Sorghum-associated microbial communities from plants grown in Nebraska, USA.</title>
        <authorList>
            <person name="Schachtman D."/>
        </authorList>
    </citation>
    <scope>NUCLEOTIDE SEQUENCE</scope>
    <source>
        <strain evidence="2">BE261</strain>
    </source>
</reference>
<evidence type="ECO:0000313" key="2">
    <source>
        <dbReference type="EMBL" id="MDR7164045.1"/>
    </source>
</evidence>
<accession>A0AAW8NBF0</accession>
<name>A0AAW8NBF0_PSEOX</name>
<sequence length="143" mass="14244">MRGAIRYPAGGLPTAVSSTARADGVSSPWPLTSGRGKAISTWGSLRMAAVRGPATRPSSVGAPDSLLPGRSELVPVPEPAGIPTAPMPAPGRITEAVKVPASGALPEGFTAQTAMASTPLAATARTAGRHKLLGPVASFPDTA</sequence>
<protein>
    <submittedName>
        <fullName evidence="2">Uncharacterized protein</fullName>
    </submittedName>
</protein>
<dbReference type="RefSeq" id="WP_310111908.1">
    <property type="nucleotide sequence ID" value="NZ_JAVDTN010000006.1"/>
</dbReference>
<dbReference type="AlphaFoldDB" id="A0AAW8NBF0"/>
<proteinExistence type="predicted"/>
<gene>
    <name evidence="2" type="ORF">J2X12_002064</name>
</gene>
<feature type="region of interest" description="Disordered" evidence="1">
    <location>
        <begin position="52"/>
        <end position="91"/>
    </location>
</feature>
<dbReference type="EMBL" id="JAVDWN010000006">
    <property type="protein sequence ID" value="MDR7164045.1"/>
    <property type="molecule type" value="Genomic_DNA"/>
</dbReference>
<organism evidence="2 3">
    <name type="scientific">Pseudarthrobacter oxydans</name>
    <name type="common">Arthrobacter oxydans</name>
    <dbReference type="NCBI Taxonomy" id="1671"/>
    <lineage>
        <taxon>Bacteria</taxon>
        <taxon>Bacillati</taxon>
        <taxon>Actinomycetota</taxon>
        <taxon>Actinomycetes</taxon>
        <taxon>Micrococcales</taxon>
        <taxon>Micrococcaceae</taxon>
        <taxon>Pseudarthrobacter</taxon>
    </lineage>
</organism>